<gene>
    <name evidence="2" type="ORF">QE152_g5327</name>
</gene>
<keyword evidence="3" id="KW-1185">Reference proteome</keyword>
<organism evidence="2 3">
    <name type="scientific">Popillia japonica</name>
    <name type="common">Japanese beetle</name>
    <dbReference type="NCBI Taxonomy" id="7064"/>
    <lineage>
        <taxon>Eukaryota</taxon>
        <taxon>Metazoa</taxon>
        <taxon>Ecdysozoa</taxon>
        <taxon>Arthropoda</taxon>
        <taxon>Hexapoda</taxon>
        <taxon>Insecta</taxon>
        <taxon>Pterygota</taxon>
        <taxon>Neoptera</taxon>
        <taxon>Endopterygota</taxon>
        <taxon>Coleoptera</taxon>
        <taxon>Polyphaga</taxon>
        <taxon>Scarabaeiformia</taxon>
        <taxon>Scarabaeidae</taxon>
        <taxon>Rutelinae</taxon>
        <taxon>Popillia</taxon>
    </lineage>
</organism>
<accession>A0AAW1MMW0</accession>
<reference evidence="2 3" key="1">
    <citation type="journal article" date="2024" name="BMC Genomics">
        <title>De novo assembly and annotation of Popillia japonica's genome with initial clues to its potential as an invasive pest.</title>
        <authorList>
            <person name="Cucini C."/>
            <person name="Boschi S."/>
            <person name="Funari R."/>
            <person name="Cardaioli E."/>
            <person name="Iannotti N."/>
            <person name="Marturano G."/>
            <person name="Paoli F."/>
            <person name="Bruttini M."/>
            <person name="Carapelli A."/>
            <person name="Frati F."/>
            <person name="Nardi F."/>
        </authorList>
    </citation>
    <scope>NUCLEOTIDE SEQUENCE [LARGE SCALE GENOMIC DNA]</scope>
    <source>
        <strain evidence="2">DMR45628</strain>
    </source>
</reference>
<dbReference type="AlphaFoldDB" id="A0AAW1MMW0"/>
<proteinExistence type="predicted"/>
<keyword evidence="1" id="KW-1133">Transmembrane helix</keyword>
<sequence>MLSRNLRLLLRISTTSAINGSLTQKGMSVISAPPARRITLFTRFLHLGILGVSFLTGPVLFFTNLKKIRGIKDPVDDEQNEDSLSEAPEEE</sequence>
<evidence type="ECO:0000313" key="2">
    <source>
        <dbReference type="EMBL" id="KAK9747351.1"/>
    </source>
</evidence>
<feature type="transmembrane region" description="Helical" evidence="1">
    <location>
        <begin position="44"/>
        <end position="62"/>
    </location>
</feature>
<comment type="caution">
    <text evidence="2">The sequence shown here is derived from an EMBL/GenBank/DDBJ whole genome shotgun (WGS) entry which is preliminary data.</text>
</comment>
<dbReference type="EMBL" id="JASPKY010000031">
    <property type="protein sequence ID" value="KAK9747351.1"/>
    <property type="molecule type" value="Genomic_DNA"/>
</dbReference>
<name>A0AAW1MMW0_POPJA</name>
<protein>
    <recommendedName>
        <fullName evidence="4">Essential MCU regulator, mitochondrial</fullName>
    </recommendedName>
</protein>
<evidence type="ECO:0000256" key="1">
    <source>
        <dbReference type="SAM" id="Phobius"/>
    </source>
</evidence>
<evidence type="ECO:0008006" key="4">
    <source>
        <dbReference type="Google" id="ProtNLM"/>
    </source>
</evidence>
<dbReference type="Proteomes" id="UP001458880">
    <property type="component" value="Unassembled WGS sequence"/>
</dbReference>
<keyword evidence="1" id="KW-0812">Transmembrane</keyword>
<evidence type="ECO:0000313" key="3">
    <source>
        <dbReference type="Proteomes" id="UP001458880"/>
    </source>
</evidence>
<keyword evidence="1" id="KW-0472">Membrane</keyword>